<dbReference type="Proteomes" id="UP000521872">
    <property type="component" value="Unassembled WGS sequence"/>
</dbReference>
<gene>
    <name evidence="1" type="ORF">D9613_000334</name>
</gene>
<dbReference type="Gene3D" id="3.40.50.1000">
    <property type="entry name" value="HAD superfamily/HAD-like"/>
    <property type="match status" value="2"/>
</dbReference>
<dbReference type="PANTHER" id="PTHR14269:SF4">
    <property type="entry name" value="CAT EYE SYNDROME CRITICAL REGION PROTEIN 5"/>
    <property type="match status" value="1"/>
</dbReference>
<dbReference type="InterPro" id="IPR050324">
    <property type="entry name" value="CDP-alcohol_PTase-I"/>
</dbReference>
<dbReference type="PANTHER" id="PTHR14269">
    <property type="entry name" value="CDP-DIACYLGLYCEROL--GLYCEROL-3-PHOSPHATE 3-PHOSPHATIDYLTRANSFERASE-RELATED"/>
    <property type="match status" value="1"/>
</dbReference>
<name>A0A8H4VSB6_9AGAR</name>
<dbReference type="AlphaFoldDB" id="A0A8H4VSB6"/>
<dbReference type="GO" id="GO:0005739">
    <property type="term" value="C:mitochondrion"/>
    <property type="evidence" value="ECO:0007669"/>
    <property type="project" value="TreeGrafter"/>
</dbReference>
<comment type="caution">
    <text evidence="1">The sequence shown here is derived from an EMBL/GenBank/DDBJ whole genome shotgun (WGS) entry which is preliminary data.</text>
</comment>
<dbReference type="GO" id="GO:0046474">
    <property type="term" value="P:glycerophospholipid biosynthetic process"/>
    <property type="evidence" value="ECO:0007669"/>
    <property type="project" value="TreeGrafter"/>
</dbReference>
<dbReference type="Pfam" id="PF13344">
    <property type="entry name" value="Hydrolase_6"/>
    <property type="match status" value="1"/>
</dbReference>
<dbReference type="Pfam" id="PF13242">
    <property type="entry name" value="Hydrolase_like"/>
    <property type="match status" value="1"/>
</dbReference>
<dbReference type="InterPro" id="IPR036412">
    <property type="entry name" value="HAD-like_sf"/>
</dbReference>
<dbReference type="NCBIfam" id="TIGR01456">
    <property type="entry name" value="CECR5"/>
    <property type="match status" value="1"/>
</dbReference>
<dbReference type="InterPro" id="IPR006353">
    <property type="entry name" value="HAD-SF_hydro_IIA_CECR5"/>
</dbReference>
<evidence type="ECO:0000313" key="2">
    <source>
        <dbReference type="Proteomes" id="UP000521872"/>
    </source>
</evidence>
<keyword evidence="2" id="KW-1185">Reference proteome</keyword>
<proteinExistence type="predicted"/>
<organism evidence="1 2">
    <name type="scientific">Agrocybe pediades</name>
    <dbReference type="NCBI Taxonomy" id="84607"/>
    <lineage>
        <taxon>Eukaryota</taxon>
        <taxon>Fungi</taxon>
        <taxon>Dikarya</taxon>
        <taxon>Basidiomycota</taxon>
        <taxon>Agaricomycotina</taxon>
        <taxon>Agaricomycetes</taxon>
        <taxon>Agaricomycetidae</taxon>
        <taxon>Agaricales</taxon>
        <taxon>Agaricineae</taxon>
        <taxon>Strophariaceae</taxon>
        <taxon>Agrocybe</taxon>
    </lineage>
</organism>
<dbReference type="InterPro" id="IPR023214">
    <property type="entry name" value="HAD_sf"/>
</dbReference>
<protein>
    <submittedName>
        <fullName evidence="1">Uncharacterized protein</fullName>
    </submittedName>
</protein>
<evidence type="ECO:0000313" key="1">
    <source>
        <dbReference type="EMBL" id="KAF4620277.1"/>
    </source>
</evidence>
<dbReference type="NCBIfam" id="TIGR01460">
    <property type="entry name" value="HAD-SF-IIA"/>
    <property type="match status" value="1"/>
</dbReference>
<reference evidence="1 2" key="1">
    <citation type="submission" date="2019-12" db="EMBL/GenBank/DDBJ databases">
        <authorList>
            <person name="Floudas D."/>
            <person name="Bentzer J."/>
            <person name="Ahren D."/>
            <person name="Johansson T."/>
            <person name="Persson P."/>
            <person name="Tunlid A."/>
        </authorList>
    </citation>
    <scope>NUCLEOTIDE SEQUENCE [LARGE SCALE GENOMIC DNA]</scope>
    <source>
        <strain evidence="1 2">CBS 102.39</strain>
    </source>
</reference>
<dbReference type="SUPFAM" id="SSF56784">
    <property type="entry name" value="HAD-like"/>
    <property type="match status" value="1"/>
</dbReference>
<dbReference type="InterPro" id="IPR006357">
    <property type="entry name" value="HAD-SF_hydro_IIA"/>
</dbReference>
<accession>A0A8H4VSB6</accession>
<dbReference type="EMBL" id="JAACJL010000015">
    <property type="protein sequence ID" value="KAF4620277.1"/>
    <property type="molecule type" value="Genomic_DNA"/>
</dbReference>
<sequence length="376" mass="42009">MQRTSFLRCYNSLRYAPKQQLQQTIVRYSSSKTSQPPPLAFAFDIDGVLLRGPDVLPAAKRALNILEGNNPFRQKIPFILLTNGGGVGERERCEKLSAQLGLPISTSQYCQAHTILKKLSPQYADSPVLVLGGQYDTVRNVAKEYGYQKVYTTLDVLAWNPSVWPFHRLSEREKESTKTVDFSKTPISAIFVYHDPRNWALDIQVACDVILSGGIVGGPHVPLAQQKEPVKLVFCNPDLLWRSDFPRSRFGQGAFKTAFQAVFKELTGSEYPYVQFGKPTEATYTFAKELLLNRVAEIYGENCPVPQIYMVGDNPESDIAGANAAKWPSILVNTGVYDPAQGRPTHIPTQHAEDVEEAVKWAIEQELTAKRRTKSA</sequence>